<name>A0A067XNV6_9PEZI</name>
<organism evidence="1">
    <name type="scientific">Pestalotiopsis fici</name>
    <dbReference type="NCBI Taxonomy" id="393283"/>
    <lineage>
        <taxon>Eukaryota</taxon>
        <taxon>Fungi</taxon>
        <taxon>Dikarya</taxon>
        <taxon>Ascomycota</taxon>
        <taxon>Pezizomycotina</taxon>
        <taxon>Sordariomycetes</taxon>
        <taxon>Xylariomycetidae</taxon>
        <taxon>Amphisphaeriales</taxon>
        <taxon>Sporocadaceae</taxon>
        <taxon>Pestalotiopsis</taxon>
    </lineage>
</organism>
<proteinExistence type="predicted"/>
<sequence length="182" mass="21240">MYVRNHRIMEYGYGIVPGSVHRFRDKRTMEPNLNKPDDNDGRRHDTLPAKWRASEINVSCNHYVCSRCAHTPKALNMYPEATEYFAYLAYKRTEFSGGIRSSLLQGQGGTCSMPHMHVRLSVYMVKVNVEKKPGQLLMQTQSMSRYMYVGWSNRLSYMYRDQIARIDRIWRLTNAVSCPSRS</sequence>
<dbReference type="EMBL" id="KC145148">
    <property type="protein sequence ID" value="AGQ21997.1"/>
    <property type="molecule type" value="Genomic_DNA"/>
</dbReference>
<evidence type="ECO:0000313" key="1">
    <source>
        <dbReference type="EMBL" id="AGQ21997.1"/>
    </source>
</evidence>
<reference evidence="1" key="1">
    <citation type="submission" date="2012-11" db="EMBL/GenBank/DDBJ databases">
        <title>The biosynthetic gene cluster of pestheic acid in Pestalotiopsis fici.</title>
        <authorList>
            <person name="Xu X."/>
            <person name="Liu L."/>
            <person name="Che Y."/>
            <person name="Liu G."/>
        </authorList>
    </citation>
    <scope>NUCLEOTIDE SEQUENCE</scope>
    <source>
        <strain evidence="1">CGMCC3.15140</strain>
    </source>
</reference>
<protein>
    <submittedName>
        <fullName evidence="1">Uncharacterized protein</fullName>
    </submittedName>
</protein>
<dbReference type="AlphaFoldDB" id="A0A067XNV6"/>
<accession>A0A067XNV6</accession>
<gene>
    <name evidence="1" type="primary">orf1</name>
</gene>